<proteinExistence type="inferred from homology"/>
<organism evidence="10 11">
    <name type="scientific">Patella caerulea</name>
    <name type="common">Rayed Mediterranean limpet</name>
    <dbReference type="NCBI Taxonomy" id="87958"/>
    <lineage>
        <taxon>Eukaryota</taxon>
        <taxon>Metazoa</taxon>
        <taxon>Spiralia</taxon>
        <taxon>Lophotrochozoa</taxon>
        <taxon>Mollusca</taxon>
        <taxon>Gastropoda</taxon>
        <taxon>Patellogastropoda</taxon>
        <taxon>Patelloidea</taxon>
        <taxon>Patellidae</taxon>
        <taxon>Patella</taxon>
    </lineage>
</organism>
<keyword evidence="5" id="KW-0378">Hydrolase</keyword>
<keyword evidence="6" id="KW-1015">Disulfide bond</keyword>
<dbReference type="InterPro" id="IPR000560">
    <property type="entry name" value="His_Pase_clade-2"/>
</dbReference>
<feature type="signal peptide" evidence="9">
    <location>
        <begin position="1"/>
        <end position="22"/>
    </location>
</feature>
<dbReference type="EMBL" id="JAZGQO010000021">
    <property type="protein sequence ID" value="KAK6165528.1"/>
    <property type="molecule type" value="Genomic_DNA"/>
</dbReference>
<dbReference type="Pfam" id="PF00328">
    <property type="entry name" value="His_Phos_2"/>
    <property type="match status" value="1"/>
</dbReference>
<sequence length="435" mass="49688">MKASSLLSVIFFLSFNTLIYNADPEGELKLVLAIFRHGDRAPIGIYPKDDNGKDKWPLGLGQLTQKGHQDAYDLGKFFWTRYGKQLKLKQVYKANSPELHIRSTSINRAKQSALYFLAGFYNLVIDKAEELISPDHIPFTPESQDQLLSMTSCPKEEELRRNYLTTSKKFKKFNGNNDMKMLFQTISRMAGYRDDPVDMGKFGKIADAVYCELKHNMPQPDVIKQNLDILMEWFNTSRRYYGPSTPEIIRIKTGPLVSKMVQSIENKVTDPDSRDKLFLYSAHDTNVISLLSGLGCFNDIQPPYSSAVILELRKVEAMYYIHVLYRNDSSVDPYPFSVPGCGDENKKCALSDFKRAMNKVMMSVTEREKICVPIIKSKALSLSDNVIPITIAVVLLVCLVLSIIMYRIYKRPRKPRGDPMMYRPLAYGDDDDEDV</sequence>
<accession>A0AAN8IZM8</accession>
<evidence type="ECO:0000256" key="9">
    <source>
        <dbReference type="SAM" id="SignalP"/>
    </source>
</evidence>
<evidence type="ECO:0000256" key="3">
    <source>
        <dbReference type="ARBA" id="ARBA00012646"/>
    </source>
</evidence>
<keyword evidence="8" id="KW-1133">Transmembrane helix</keyword>
<keyword evidence="8" id="KW-0472">Membrane</keyword>
<evidence type="ECO:0000313" key="11">
    <source>
        <dbReference type="Proteomes" id="UP001347796"/>
    </source>
</evidence>
<dbReference type="Gene3D" id="3.40.50.1240">
    <property type="entry name" value="Phosphoglycerate mutase-like"/>
    <property type="match status" value="1"/>
</dbReference>
<dbReference type="PANTHER" id="PTHR11567:SF211">
    <property type="entry name" value="PROSTATIC ACID PHOSPHATASE"/>
    <property type="match status" value="1"/>
</dbReference>
<evidence type="ECO:0000256" key="6">
    <source>
        <dbReference type="ARBA" id="ARBA00023157"/>
    </source>
</evidence>
<comment type="similarity">
    <text evidence="2">Belongs to the histidine acid phosphatase family.</text>
</comment>
<keyword evidence="7" id="KW-0325">Glycoprotein</keyword>
<dbReference type="SUPFAM" id="SSF53254">
    <property type="entry name" value="Phosphoglycerate mutase-like"/>
    <property type="match status" value="1"/>
</dbReference>
<dbReference type="GO" id="GO:0003993">
    <property type="term" value="F:acid phosphatase activity"/>
    <property type="evidence" value="ECO:0007669"/>
    <property type="project" value="UniProtKB-EC"/>
</dbReference>
<gene>
    <name evidence="10" type="ORF">SNE40_022442</name>
</gene>
<comment type="catalytic activity">
    <reaction evidence="1">
        <text>a phosphate monoester + H2O = an alcohol + phosphate</text>
        <dbReference type="Rhea" id="RHEA:15017"/>
        <dbReference type="ChEBI" id="CHEBI:15377"/>
        <dbReference type="ChEBI" id="CHEBI:30879"/>
        <dbReference type="ChEBI" id="CHEBI:43474"/>
        <dbReference type="ChEBI" id="CHEBI:67140"/>
        <dbReference type="EC" id="3.1.3.2"/>
    </reaction>
</comment>
<protein>
    <recommendedName>
        <fullName evidence="3">acid phosphatase</fullName>
        <ecNumber evidence="3">3.1.3.2</ecNumber>
    </recommendedName>
</protein>
<keyword evidence="11" id="KW-1185">Reference proteome</keyword>
<reference evidence="10 11" key="1">
    <citation type="submission" date="2024-01" db="EMBL/GenBank/DDBJ databases">
        <title>The genome of the rayed Mediterranean limpet Patella caerulea (Linnaeus, 1758).</title>
        <authorList>
            <person name="Anh-Thu Weber A."/>
            <person name="Halstead-Nussloch G."/>
        </authorList>
    </citation>
    <scope>NUCLEOTIDE SEQUENCE [LARGE SCALE GENOMIC DNA]</scope>
    <source>
        <strain evidence="10">AATW-2023a</strain>
        <tissue evidence="10">Whole specimen</tissue>
    </source>
</reference>
<name>A0AAN8IZM8_PATCE</name>
<feature type="transmembrane region" description="Helical" evidence="8">
    <location>
        <begin position="386"/>
        <end position="406"/>
    </location>
</feature>
<feature type="chain" id="PRO_5042991000" description="acid phosphatase" evidence="9">
    <location>
        <begin position="23"/>
        <end position="435"/>
    </location>
</feature>
<keyword evidence="8" id="KW-0812">Transmembrane</keyword>
<dbReference type="PROSITE" id="PS00616">
    <property type="entry name" value="HIS_ACID_PHOSPHAT_1"/>
    <property type="match status" value="1"/>
</dbReference>
<dbReference type="CDD" id="cd07061">
    <property type="entry name" value="HP_HAP_like"/>
    <property type="match status" value="1"/>
</dbReference>
<dbReference type="PANTHER" id="PTHR11567">
    <property type="entry name" value="ACID PHOSPHATASE-RELATED"/>
    <property type="match status" value="1"/>
</dbReference>
<evidence type="ECO:0000256" key="1">
    <source>
        <dbReference type="ARBA" id="ARBA00000032"/>
    </source>
</evidence>
<dbReference type="AlphaFoldDB" id="A0AAN8IZM8"/>
<evidence type="ECO:0000256" key="4">
    <source>
        <dbReference type="ARBA" id="ARBA00022729"/>
    </source>
</evidence>
<dbReference type="InterPro" id="IPR050645">
    <property type="entry name" value="Histidine_acid_phosphatase"/>
</dbReference>
<evidence type="ECO:0000256" key="7">
    <source>
        <dbReference type="ARBA" id="ARBA00023180"/>
    </source>
</evidence>
<dbReference type="InterPro" id="IPR033379">
    <property type="entry name" value="Acid_Pase_AS"/>
</dbReference>
<evidence type="ECO:0000256" key="2">
    <source>
        <dbReference type="ARBA" id="ARBA00005375"/>
    </source>
</evidence>
<dbReference type="InterPro" id="IPR029033">
    <property type="entry name" value="His_PPase_superfam"/>
</dbReference>
<evidence type="ECO:0000256" key="5">
    <source>
        <dbReference type="ARBA" id="ARBA00022801"/>
    </source>
</evidence>
<evidence type="ECO:0000313" key="10">
    <source>
        <dbReference type="EMBL" id="KAK6165528.1"/>
    </source>
</evidence>
<evidence type="ECO:0000256" key="8">
    <source>
        <dbReference type="SAM" id="Phobius"/>
    </source>
</evidence>
<dbReference type="EC" id="3.1.3.2" evidence="3"/>
<keyword evidence="4 9" id="KW-0732">Signal</keyword>
<dbReference type="Proteomes" id="UP001347796">
    <property type="component" value="Unassembled WGS sequence"/>
</dbReference>
<comment type="caution">
    <text evidence="10">The sequence shown here is derived from an EMBL/GenBank/DDBJ whole genome shotgun (WGS) entry which is preliminary data.</text>
</comment>